<reference evidence="1 2" key="1">
    <citation type="submission" date="2015-08" db="EMBL/GenBank/DDBJ databases">
        <title>Emmonsia species relationships and genome sequence.</title>
        <authorList>
            <person name="Cuomo C.A."/>
            <person name="Schwartz I.S."/>
            <person name="Kenyon C."/>
            <person name="De Hoog G.S."/>
            <person name="Govender N.P."/>
            <person name="Botha A."/>
            <person name="Moreno L."/>
            <person name="De Vries M."/>
            <person name="Munoz J.F."/>
            <person name="Stielow J.B."/>
        </authorList>
    </citation>
    <scope>NUCLEOTIDE SEQUENCE [LARGE SCALE GENOMIC DNA]</scope>
    <source>
        <strain evidence="1 2">EI222</strain>
    </source>
</reference>
<comment type="caution">
    <text evidence="1">The sequence shown here is derived from an EMBL/GenBank/DDBJ whole genome shotgun (WGS) entry which is preliminary data.</text>
</comment>
<dbReference type="OrthoDB" id="3335918at2759"/>
<dbReference type="AlphaFoldDB" id="A0A1J9Q8B6"/>
<keyword evidence="2" id="KW-1185">Reference proteome</keyword>
<gene>
    <name evidence="1" type="ORF">ACJ73_04318</name>
</gene>
<dbReference type="Pfam" id="PF04402">
    <property type="entry name" value="SIMPL"/>
    <property type="match status" value="1"/>
</dbReference>
<evidence type="ECO:0000313" key="1">
    <source>
        <dbReference type="EMBL" id="OJD24322.1"/>
    </source>
</evidence>
<sequence length="213" mass="24147">MARLQQGFSTSATPTPHFALFLTFFVETCHEQHPTVALILHVREIVGEINKFSRKLPFTQARKMNNPITIFAIGHSEINRVPERAVVSFRVSQKDVDKTAVCNNVIQSANTVQELLETYTPRLASGMRHIPRLRTIGAVAMTLSVMPNVSITGTRWMLTDATMASLISECRISAAHGAKTKARDYAKAFRYQDVEPYEIRIPVMCYRRRVRRV</sequence>
<dbReference type="EMBL" id="LGTZ01000586">
    <property type="protein sequence ID" value="OJD24322.1"/>
    <property type="molecule type" value="Genomic_DNA"/>
</dbReference>
<dbReference type="VEuPathDB" id="FungiDB:ACJ73_04318"/>
<proteinExistence type="predicted"/>
<dbReference type="Proteomes" id="UP000242791">
    <property type="component" value="Unassembled WGS sequence"/>
</dbReference>
<name>A0A1J9Q8B6_9EURO</name>
<protein>
    <submittedName>
        <fullName evidence="1">Uncharacterized protein</fullName>
    </submittedName>
</protein>
<evidence type="ECO:0000313" key="2">
    <source>
        <dbReference type="Proteomes" id="UP000242791"/>
    </source>
</evidence>
<organism evidence="1 2">
    <name type="scientific">Blastomyces percursus</name>
    <dbReference type="NCBI Taxonomy" id="1658174"/>
    <lineage>
        <taxon>Eukaryota</taxon>
        <taxon>Fungi</taxon>
        <taxon>Dikarya</taxon>
        <taxon>Ascomycota</taxon>
        <taxon>Pezizomycotina</taxon>
        <taxon>Eurotiomycetes</taxon>
        <taxon>Eurotiomycetidae</taxon>
        <taxon>Onygenales</taxon>
        <taxon>Ajellomycetaceae</taxon>
        <taxon>Blastomyces</taxon>
    </lineage>
</organism>
<accession>A0A1J9Q8B6</accession>
<dbReference type="InterPro" id="IPR007497">
    <property type="entry name" value="SIMPL/DUF541"/>
</dbReference>